<comment type="caution">
    <text evidence="2">The sequence shown here is derived from an EMBL/GenBank/DDBJ whole genome shotgun (WGS) entry which is preliminary data.</text>
</comment>
<gene>
    <name evidence="2" type="ORF">DSM3645_02778</name>
</gene>
<name>A3ZVL9_9BACT</name>
<dbReference type="AlphaFoldDB" id="A3ZVL9"/>
<feature type="compositionally biased region" description="Basic and acidic residues" evidence="1">
    <location>
        <begin position="8"/>
        <end position="17"/>
    </location>
</feature>
<protein>
    <submittedName>
        <fullName evidence="2">Uncharacterized protein</fullName>
    </submittedName>
</protein>
<dbReference type="EMBL" id="AANZ01000014">
    <property type="protein sequence ID" value="EAQ79365.1"/>
    <property type="molecule type" value="Genomic_DNA"/>
</dbReference>
<dbReference type="HOGENOM" id="CLU_3408813_0_0_0"/>
<organism evidence="2 3">
    <name type="scientific">Blastopirellula marina DSM 3645</name>
    <dbReference type="NCBI Taxonomy" id="314230"/>
    <lineage>
        <taxon>Bacteria</taxon>
        <taxon>Pseudomonadati</taxon>
        <taxon>Planctomycetota</taxon>
        <taxon>Planctomycetia</taxon>
        <taxon>Pirellulales</taxon>
        <taxon>Pirellulaceae</taxon>
        <taxon>Blastopirellula</taxon>
    </lineage>
</organism>
<proteinExistence type="predicted"/>
<evidence type="ECO:0000313" key="2">
    <source>
        <dbReference type="EMBL" id="EAQ79365.1"/>
    </source>
</evidence>
<accession>A3ZVL9</accession>
<dbReference type="Proteomes" id="UP000004358">
    <property type="component" value="Unassembled WGS sequence"/>
</dbReference>
<reference evidence="2 3" key="1">
    <citation type="submission" date="2006-02" db="EMBL/GenBank/DDBJ databases">
        <authorList>
            <person name="Amann R."/>
            <person name="Ferriera S."/>
            <person name="Johnson J."/>
            <person name="Kravitz S."/>
            <person name="Halpern A."/>
            <person name="Remington K."/>
            <person name="Beeson K."/>
            <person name="Tran B."/>
            <person name="Rogers Y.-H."/>
            <person name="Friedman R."/>
            <person name="Venter J.C."/>
        </authorList>
    </citation>
    <scope>NUCLEOTIDE SEQUENCE [LARGE SCALE GENOMIC DNA]</scope>
    <source>
        <strain evidence="2 3">DSM 3645</strain>
    </source>
</reference>
<sequence>MNRTMAGRNHDVPDHRKTAAAAIRSCSKS</sequence>
<evidence type="ECO:0000313" key="3">
    <source>
        <dbReference type="Proteomes" id="UP000004358"/>
    </source>
</evidence>
<feature type="region of interest" description="Disordered" evidence="1">
    <location>
        <begin position="1"/>
        <end position="29"/>
    </location>
</feature>
<evidence type="ECO:0000256" key="1">
    <source>
        <dbReference type="SAM" id="MobiDB-lite"/>
    </source>
</evidence>